<accession>A0AA91YY15</accession>
<proteinExistence type="predicted"/>
<name>A0AA91YY15_9BACT</name>
<dbReference type="InterPro" id="IPR008969">
    <property type="entry name" value="CarboxyPept-like_regulatory"/>
</dbReference>
<evidence type="ECO:0000259" key="1">
    <source>
        <dbReference type="Pfam" id="PF14905"/>
    </source>
</evidence>
<organism evidence="2 3">
    <name type="scientific">Segatella copri</name>
    <dbReference type="NCBI Taxonomy" id="165179"/>
    <lineage>
        <taxon>Bacteria</taxon>
        <taxon>Pseudomonadati</taxon>
        <taxon>Bacteroidota</taxon>
        <taxon>Bacteroidia</taxon>
        <taxon>Bacteroidales</taxon>
        <taxon>Prevotellaceae</taxon>
        <taxon>Segatella</taxon>
    </lineage>
</organism>
<gene>
    <name evidence="2" type="ORF">CFT61_03220</name>
</gene>
<dbReference type="AlphaFoldDB" id="A0AA91YY15"/>
<sequence length="775" mass="88873">MKRYILFFVFYTLGSVISMGQNYYGLLKNKQGENLSYISVVLKSCKDSSFVSGTVSDENGHFMIKSPHRKCYLLLSGIGYNNSKISLEKQQSDSVNLGTIILEPNEKMLKEVVVTGKRRVVYKNGEYKITVSGSSLEKQPDVYSVLSFLPFVTVNEDRISMIGKGKILILINGREVSNSLELNSLKPSQIKDISVEPHASSAYGSEYDAVIKIKTVKEFKDYVSSQIKHKSIFARRYSDSQTADVNIKNGKWKSYISYTFKDSRSKESATNKYNIYQQNSKEVTTNNVSENNEIGHFAQHGIIFNTSFAPTQNNVFDIQYMLEVNKTSNISNDIESSTVKHQTTEIVTVQDDKDKNITHNVEAKYLHTMQKSNLDINLGYINSLAKDDNSVKLTTSPYADIYGRNRYEVYTLKLDYNQTLCHILQLQTGMKHSYIINNGYSISNNEEEKYDYNNKTKLKDYVGALYANLSSQFKHLYFNGGVRFEYSSNRYKEYDSNILQKKCLNVFPALEVEYQISPSFIVSMGYETKGYRPKFQDISPLMRYINAHLYEQGNVSLTHMISNNLYLSFVYKNKISVDLNYYHKHDYPLYVFQTSSMGDNIIVNKPINTNVDYFDLRASYSDKFGLFRFAYNGDFHYDITKLPFLGEKNNNKALFAGNFVNQFDITNHVMLFCNINIASAYKSLGSSFQAAYGLTVGTYMTFCKNKRLTLIISGNDLLRKSTPNNNTYLYNIESCRTLSPDSRNVSITLRYNINKFKMSFKKNNSNGEEESRISK</sequence>
<dbReference type="EMBL" id="NMPZ01000003">
    <property type="protein sequence ID" value="OXL44956.1"/>
    <property type="molecule type" value="Genomic_DNA"/>
</dbReference>
<protein>
    <recommendedName>
        <fullName evidence="1">Outer membrane protein beta-barrel domain-containing protein</fullName>
    </recommendedName>
</protein>
<dbReference type="RefSeq" id="WP_089543045.1">
    <property type="nucleotide sequence ID" value="NZ_NMPZ01000003.1"/>
</dbReference>
<dbReference type="InterPro" id="IPR041700">
    <property type="entry name" value="OMP_b-brl_3"/>
</dbReference>
<dbReference type="InterPro" id="IPR037066">
    <property type="entry name" value="Plug_dom_sf"/>
</dbReference>
<evidence type="ECO:0000313" key="3">
    <source>
        <dbReference type="Proteomes" id="UP000215155"/>
    </source>
</evidence>
<dbReference type="Gene3D" id="2.170.130.10">
    <property type="entry name" value="TonB-dependent receptor, plug domain"/>
    <property type="match status" value="1"/>
</dbReference>
<dbReference type="Pfam" id="PF13715">
    <property type="entry name" value="CarbopepD_reg_2"/>
    <property type="match status" value="1"/>
</dbReference>
<reference evidence="2 3" key="1">
    <citation type="submission" date="2017-07" db="EMBL/GenBank/DDBJ databases">
        <title>Draft genome sequence of Prevotella copri isolated from the gut of healthy adult Indian.</title>
        <authorList>
            <person name="Das B."/>
            <person name="Bag S."/>
            <person name="Ghosh T.S."/>
        </authorList>
    </citation>
    <scope>NUCLEOTIDE SEQUENCE [LARGE SCALE GENOMIC DNA]</scope>
    <source>
        <strain evidence="2 3">Indica</strain>
    </source>
</reference>
<comment type="caution">
    <text evidence="2">The sequence shown here is derived from an EMBL/GenBank/DDBJ whole genome shotgun (WGS) entry which is preliminary data.</text>
</comment>
<dbReference type="Pfam" id="PF14905">
    <property type="entry name" value="OMP_b-brl_3"/>
    <property type="match status" value="1"/>
</dbReference>
<evidence type="ECO:0000313" key="2">
    <source>
        <dbReference type="EMBL" id="OXL44956.1"/>
    </source>
</evidence>
<dbReference type="Proteomes" id="UP000215155">
    <property type="component" value="Unassembled WGS sequence"/>
</dbReference>
<feature type="domain" description="Outer membrane protein beta-barrel" evidence="1">
    <location>
        <begin position="371"/>
        <end position="751"/>
    </location>
</feature>
<dbReference type="SUPFAM" id="SSF49464">
    <property type="entry name" value="Carboxypeptidase regulatory domain-like"/>
    <property type="match status" value="1"/>
</dbReference>
<dbReference type="SUPFAM" id="SSF56935">
    <property type="entry name" value="Porins"/>
    <property type="match status" value="1"/>
</dbReference>